<dbReference type="OMA" id="CYANITW"/>
<feature type="binding site" evidence="4">
    <location>
        <position position="324"/>
    </location>
    <ligand>
        <name>AMP</name>
        <dbReference type="ChEBI" id="CHEBI:456215"/>
    </ligand>
</feature>
<dbReference type="PROSITE" id="PS51845">
    <property type="entry name" value="PDEASE_I_2"/>
    <property type="match status" value="2"/>
</dbReference>
<evidence type="ECO:0000313" key="9">
    <source>
        <dbReference type="EMBL" id="EIE76384.1"/>
    </source>
</evidence>
<evidence type="ECO:0000259" key="7">
    <source>
        <dbReference type="PROSITE" id="PS50110"/>
    </source>
</evidence>
<comment type="caution">
    <text evidence="6">Lacks conserved residue(s) required for the propagation of feature annotation.</text>
</comment>
<dbReference type="SUPFAM" id="SSF52172">
    <property type="entry name" value="CheY-like"/>
    <property type="match status" value="1"/>
</dbReference>
<dbReference type="PROSITE" id="PS50110">
    <property type="entry name" value="RESPONSE_REGULATORY"/>
    <property type="match status" value="1"/>
</dbReference>
<keyword evidence="10" id="KW-1185">Reference proteome</keyword>
<dbReference type="PRINTS" id="PR00387">
    <property type="entry name" value="PDIESTERASE1"/>
</dbReference>
<evidence type="ECO:0008006" key="11">
    <source>
        <dbReference type="Google" id="ProtNLM"/>
    </source>
</evidence>
<name>I1BJK4_RHIO9</name>
<dbReference type="GeneID" id="93608060"/>
<evidence type="ECO:0000313" key="10">
    <source>
        <dbReference type="Proteomes" id="UP000009138"/>
    </source>
</evidence>
<feature type="domain" description="Response regulatory" evidence="7">
    <location>
        <begin position="1"/>
        <end position="59"/>
    </location>
</feature>
<feature type="active site" description="Proton donor" evidence="3">
    <location>
        <position position="189"/>
    </location>
</feature>
<sequence length="441" mass="50522">MITQAVNRLSETTIPIVDIACSTIDDSNFMIECIQAGAADYVLHPLRPDVIKTLFLVLYRHQKMDLYQDHRLIYSSTTLSTSSVMSPTTPTTLPTTSNHNSVYLPDNIHERMKHLITKDIKEHKENLKGKVSSWDFCPLSLSHQDLIHCVVIILNQVFLLPGMHPMNQEQLYDFVIDLSNLYHDDNPYHNFFHAVDVLQCIYYFLCQINLLPFADHSTIKTPKDDKRHYILRSIDIFALLIAAIGHDTGHPGVNNAFLHGFDTYLGGVESSQYKATDMSLHCDYVAKIKEQTKRLMDSHSTDWDEARIIEERLLFCSGLMKCADISNVARPFPRAFEWAQILVEEFACQGDLERELGLPVLPMNDRSKIVLEDSQIGFIKFIALGLFESIHGYMQDLSFPVEHIKKNLSVWEERKKELIDKEHEIIEETTIVQSATTIGKL</sequence>
<dbReference type="InterPro" id="IPR002073">
    <property type="entry name" value="PDEase_catalytic_dom"/>
</dbReference>
<dbReference type="Gene3D" id="1.10.1300.10">
    <property type="entry name" value="3'5'-cyclic nucleotide phosphodiesterase, catalytic domain"/>
    <property type="match status" value="2"/>
</dbReference>
<dbReference type="OrthoDB" id="546632at2759"/>
<dbReference type="InParanoid" id="I1BJK4"/>
<feature type="domain" description="PDEase" evidence="8">
    <location>
        <begin position="104"/>
        <end position="258"/>
    </location>
</feature>
<feature type="binding site" evidence="5">
    <location>
        <position position="324"/>
    </location>
    <ligand>
        <name>Zn(2+)</name>
        <dbReference type="ChEBI" id="CHEBI:29105"/>
        <label>1</label>
    </ligand>
</feature>
<evidence type="ECO:0000256" key="2">
    <source>
        <dbReference type="ARBA" id="ARBA00022801"/>
    </source>
</evidence>
<evidence type="ECO:0000256" key="3">
    <source>
        <dbReference type="PIRSR" id="PIRSR623088-1"/>
    </source>
</evidence>
<feature type="binding site" evidence="5">
    <location>
        <position position="247"/>
    </location>
    <ligand>
        <name>Zn(2+)</name>
        <dbReference type="ChEBI" id="CHEBI:29105"/>
        <label>1</label>
    </ligand>
</feature>
<dbReference type="GO" id="GO:0000160">
    <property type="term" value="P:phosphorelay signal transduction system"/>
    <property type="evidence" value="ECO:0007669"/>
    <property type="project" value="InterPro"/>
</dbReference>
<dbReference type="InterPro" id="IPR011006">
    <property type="entry name" value="CheY-like_superfamily"/>
</dbReference>
<dbReference type="SUPFAM" id="SSF109604">
    <property type="entry name" value="HD-domain/PDEase-like"/>
    <property type="match status" value="1"/>
</dbReference>
<dbReference type="EMBL" id="CH476732">
    <property type="protein sequence ID" value="EIE76384.1"/>
    <property type="molecule type" value="Genomic_DNA"/>
</dbReference>
<organism evidence="9 10">
    <name type="scientific">Rhizopus delemar (strain RA 99-880 / ATCC MYA-4621 / FGSC 9543 / NRRL 43880)</name>
    <name type="common">Mucormycosis agent</name>
    <name type="synonym">Rhizopus arrhizus var. delemar</name>
    <dbReference type="NCBI Taxonomy" id="246409"/>
    <lineage>
        <taxon>Eukaryota</taxon>
        <taxon>Fungi</taxon>
        <taxon>Fungi incertae sedis</taxon>
        <taxon>Mucoromycota</taxon>
        <taxon>Mucoromycotina</taxon>
        <taxon>Mucoromycetes</taxon>
        <taxon>Mucorales</taxon>
        <taxon>Mucorineae</taxon>
        <taxon>Rhizopodaceae</taxon>
        <taxon>Rhizopus</taxon>
    </lineage>
</organism>
<dbReference type="eggNOG" id="KOG3689">
    <property type="taxonomic scope" value="Eukaryota"/>
</dbReference>
<feature type="binding site" evidence="4">
    <location>
        <begin position="189"/>
        <end position="193"/>
    </location>
    <ligand>
        <name>AMP</name>
        <dbReference type="ChEBI" id="CHEBI:456215"/>
    </ligand>
</feature>
<dbReference type="GO" id="GO:0004114">
    <property type="term" value="F:3',5'-cyclic-nucleotide phosphodiesterase activity"/>
    <property type="evidence" value="ECO:0007669"/>
    <property type="project" value="InterPro"/>
</dbReference>
<evidence type="ECO:0000256" key="4">
    <source>
        <dbReference type="PIRSR" id="PIRSR623088-2"/>
    </source>
</evidence>
<gene>
    <name evidence="9" type="ORF">RO3G_01088</name>
</gene>
<dbReference type="InterPro" id="IPR003607">
    <property type="entry name" value="HD/PDEase_dom"/>
</dbReference>
<dbReference type="Pfam" id="PF00233">
    <property type="entry name" value="PDEase_I"/>
    <property type="match status" value="2"/>
</dbReference>
<dbReference type="Proteomes" id="UP000009138">
    <property type="component" value="Unassembled WGS sequence"/>
</dbReference>
<feature type="binding site" evidence="4">
    <location>
        <position position="375"/>
    </location>
    <ligand>
        <name>AMP</name>
        <dbReference type="ChEBI" id="CHEBI:456215"/>
    </ligand>
</feature>
<feature type="binding site" evidence="5">
    <location>
        <position position="246"/>
    </location>
    <ligand>
        <name>Zn(2+)</name>
        <dbReference type="ChEBI" id="CHEBI:29105"/>
        <label>1</label>
    </ligand>
</feature>
<feature type="binding site" evidence="4">
    <location>
        <position position="247"/>
    </location>
    <ligand>
        <name>AMP</name>
        <dbReference type="ChEBI" id="CHEBI:456215"/>
    </ligand>
</feature>
<feature type="binding site" evidence="5">
    <location>
        <position position="247"/>
    </location>
    <ligand>
        <name>Zn(2+)</name>
        <dbReference type="ChEBI" id="CHEBI:29105"/>
        <label>2</label>
    </ligand>
</feature>
<feature type="domain" description="PDEase" evidence="8">
    <location>
        <begin position="275"/>
        <end position="418"/>
    </location>
</feature>
<dbReference type="InterPro" id="IPR023088">
    <property type="entry name" value="PDEase"/>
</dbReference>
<evidence type="ECO:0000256" key="1">
    <source>
        <dbReference type="ARBA" id="ARBA00022723"/>
    </source>
</evidence>
<dbReference type="SMART" id="SM00471">
    <property type="entry name" value="HDc"/>
    <property type="match status" value="1"/>
</dbReference>
<dbReference type="InterPro" id="IPR036971">
    <property type="entry name" value="PDEase_catalytic_dom_sf"/>
</dbReference>
<reference evidence="9 10" key="1">
    <citation type="journal article" date="2009" name="PLoS Genet.">
        <title>Genomic analysis of the basal lineage fungus Rhizopus oryzae reveals a whole-genome duplication.</title>
        <authorList>
            <person name="Ma L.-J."/>
            <person name="Ibrahim A.S."/>
            <person name="Skory C."/>
            <person name="Grabherr M.G."/>
            <person name="Burger G."/>
            <person name="Butler M."/>
            <person name="Elias M."/>
            <person name="Idnurm A."/>
            <person name="Lang B.F."/>
            <person name="Sone T."/>
            <person name="Abe A."/>
            <person name="Calvo S.E."/>
            <person name="Corrochano L.M."/>
            <person name="Engels R."/>
            <person name="Fu J."/>
            <person name="Hansberg W."/>
            <person name="Kim J.-M."/>
            <person name="Kodira C.D."/>
            <person name="Koehrsen M.J."/>
            <person name="Liu B."/>
            <person name="Miranda-Saavedra D."/>
            <person name="O'Leary S."/>
            <person name="Ortiz-Castellanos L."/>
            <person name="Poulter R."/>
            <person name="Rodriguez-Romero J."/>
            <person name="Ruiz-Herrera J."/>
            <person name="Shen Y.-Q."/>
            <person name="Zeng Q."/>
            <person name="Galagan J."/>
            <person name="Birren B.W."/>
            <person name="Cuomo C.A."/>
            <person name="Wickes B.L."/>
        </authorList>
    </citation>
    <scope>NUCLEOTIDE SEQUENCE [LARGE SCALE GENOMIC DNA]</scope>
    <source>
        <strain evidence="10">RA 99-880 / ATCC MYA-4621 / FGSC 9543 / NRRL 43880</strain>
    </source>
</reference>
<protein>
    <recommendedName>
        <fullName evidence="11">PDEase domain-containing protein</fullName>
    </recommendedName>
</protein>
<feature type="binding site" evidence="5">
    <location>
        <position position="193"/>
    </location>
    <ligand>
        <name>Zn(2+)</name>
        <dbReference type="ChEBI" id="CHEBI:29105"/>
        <label>1</label>
    </ligand>
</feature>
<dbReference type="AlphaFoldDB" id="I1BJK4"/>
<dbReference type="InterPro" id="IPR001789">
    <property type="entry name" value="Sig_transdc_resp-reg_receiver"/>
</dbReference>
<evidence type="ECO:0000256" key="5">
    <source>
        <dbReference type="PIRSR" id="PIRSR623088-3"/>
    </source>
</evidence>
<dbReference type="VEuPathDB" id="FungiDB:RO3G_01088"/>
<proteinExistence type="predicted"/>
<dbReference type="RefSeq" id="XP_067511780.1">
    <property type="nucleotide sequence ID" value="XM_067655679.1"/>
</dbReference>
<dbReference type="CDD" id="cd00077">
    <property type="entry name" value="HDc"/>
    <property type="match status" value="1"/>
</dbReference>
<evidence type="ECO:0000256" key="6">
    <source>
        <dbReference type="PROSITE-ProRule" id="PRU00169"/>
    </source>
</evidence>
<keyword evidence="2" id="KW-0378">Hydrolase</keyword>
<dbReference type="PANTHER" id="PTHR11347">
    <property type="entry name" value="CYCLIC NUCLEOTIDE PHOSPHODIESTERASE"/>
    <property type="match status" value="1"/>
</dbReference>
<dbReference type="STRING" id="246409.I1BJK4"/>
<dbReference type="GO" id="GO:0046872">
    <property type="term" value="F:metal ion binding"/>
    <property type="evidence" value="ECO:0007669"/>
    <property type="project" value="UniProtKB-KW"/>
</dbReference>
<evidence type="ECO:0000259" key="8">
    <source>
        <dbReference type="PROSITE" id="PS51845"/>
    </source>
</evidence>
<accession>I1BJK4</accession>
<keyword evidence="1 5" id="KW-0479">Metal-binding</keyword>